<protein>
    <submittedName>
        <fullName evidence="1">Glycine-tRNA ligase, alpha subunit</fullName>
    </submittedName>
</protein>
<dbReference type="Proteomes" id="UP000245207">
    <property type="component" value="Unassembled WGS sequence"/>
</dbReference>
<comment type="caution">
    <text evidence="1">The sequence shown here is derived from an EMBL/GenBank/DDBJ whole genome shotgun (WGS) entry which is preliminary data.</text>
</comment>
<gene>
    <name evidence="1" type="ORF">CTI12_AA133780</name>
</gene>
<dbReference type="GO" id="GO:0016874">
    <property type="term" value="F:ligase activity"/>
    <property type="evidence" value="ECO:0007669"/>
    <property type="project" value="UniProtKB-KW"/>
</dbReference>
<evidence type="ECO:0000313" key="2">
    <source>
        <dbReference type="Proteomes" id="UP000245207"/>
    </source>
</evidence>
<dbReference type="EMBL" id="PKPP01000933">
    <property type="protein sequence ID" value="PWA87247.1"/>
    <property type="molecule type" value="Genomic_DNA"/>
</dbReference>
<sequence>MNFTITFKTLKNRCHPQDKTHTHTELTSRNPNIMGILTLPLLTSLLKPHFSLVFTTTRNRGRLFHHLPIRRRFTTSCAVTQHHNDQSPLIANGSSSNAEKRGVNVSIPTFQQAIQRLQVVFCVC</sequence>
<accession>A0A2U1PNH9</accession>
<dbReference type="AlphaFoldDB" id="A0A2U1PNH9"/>
<reference evidence="1 2" key="1">
    <citation type="journal article" date="2018" name="Mol. Plant">
        <title>The genome of Artemisia annua provides insight into the evolution of Asteraceae family and artemisinin biosynthesis.</title>
        <authorList>
            <person name="Shen Q."/>
            <person name="Zhang L."/>
            <person name="Liao Z."/>
            <person name="Wang S."/>
            <person name="Yan T."/>
            <person name="Shi P."/>
            <person name="Liu M."/>
            <person name="Fu X."/>
            <person name="Pan Q."/>
            <person name="Wang Y."/>
            <person name="Lv Z."/>
            <person name="Lu X."/>
            <person name="Zhang F."/>
            <person name="Jiang W."/>
            <person name="Ma Y."/>
            <person name="Chen M."/>
            <person name="Hao X."/>
            <person name="Li L."/>
            <person name="Tang Y."/>
            <person name="Lv G."/>
            <person name="Zhou Y."/>
            <person name="Sun X."/>
            <person name="Brodelius P.E."/>
            <person name="Rose J.K.C."/>
            <person name="Tang K."/>
        </authorList>
    </citation>
    <scope>NUCLEOTIDE SEQUENCE [LARGE SCALE GENOMIC DNA]</scope>
    <source>
        <strain evidence="2">cv. Huhao1</strain>
        <tissue evidence="1">Leaf</tissue>
    </source>
</reference>
<evidence type="ECO:0000313" key="1">
    <source>
        <dbReference type="EMBL" id="PWA87247.1"/>
    </source>
</evidence>
<keyword evidence="2" id="KW-1185">Reference proteome</keyword>
<name>A0A2U1PNH9_ARTAN</name>
<organism evidence="1 2">
    <name type="scientific">Artemisia annua</name>
    <name type="common">Sweet wormwood</name>
    <dbReference type="NCBI Taxonomy" id="35608"/>
    <lineage>
        <taxon>Eukaryota</taxon>
        <taxon>Viridiplantae</taxon>
        <taxon>Streptophyta</taxon>
        <taxon>Embryophyta</taxon>
        <taxon>Tracheophyta</taxon>
        <taxon>Spermatophyta</taxon>
        <taxon>Magnoliopsida</taxon>
        <taxon>eudicotyledons</taxon>
        <taxon>Gunneridae</taxon>
        <taxon>Pentapetalae</taxon>
        <taxon>asterids</taxon>
        <taxon>campanulids</taxon>
        <taxon>Asterales</taxon>
        <taxon>Asteraceae</taxon>
        <taxon>Asteroideae</taxon>
        <taxon>Anthemideae</taxon>
        <taxon>Artemisiinae</taxon>
        <taxon>Artemisia</taxon>
    </lineage>
</organism>
<keyword evidence="1" id="KW-0436">Ligase</keyword>
<proteinExistence type="predicted"/>